<keyword evidence="2" id="KW-0472">Membrane</keyword>
<dbReference type="PANTHER" id="PTHR22168:SF8">
    <property type="entry name" value="TRANSMEMBRANE PROTEIN 26"/>
    <property type="match status" value="1"/>
</dbReference>
<sequence>MARRKYVLRDSGAGRAKSDIAQINSRKTSRNKSITTRVKWFMSEFLAVTAAAAARILFAIHGIAAIWRVALVYKQNKYWFQAITLFGIPVEFFVTLYANNGHEWKWFCPSVFFYLCTVIPSVWFLELDLAARRSHFNVTQALGLIPVAQGNVNIDNEDTLPLVPWKIPAEMWTQIVEQTLLLVLIIGRWLLPVGKTMTRDQLSQLLLVYIGTAADIIELFEAFKEPGVQRNLTIVHLILAAWSISLMQFTLVVTATKARKNLSSDVKSNDSKEVETCFNCHLFWETELWALSTTILLQDGPFLCLRLGLIIHYKIISQSNVFFTTKNFLVVLLQLYRVCVIIIEHKKRQRLTLLNAKKQQNQLSTLVKRPITKRHAKVGGNLTISTNSLAAPSHSTTNLRPLSFHGEIYSTGNTDPLPRRKLSPESFRIPPPLPEPRPTMPHSKSLTTDSLTCSKMCTEV</sequence>
<dbReference type="Proteomes" id="UP000663834">
    <property type="component" value="Unassembled WGS sequence"/>
</dbReference>
<protein>
    <recommendedName>
        <fullName evidence="9">Transmembrane protein 26</fullName>
    </recommendedName>
</protein>
<evidence type="ECO:0000256" key="2">
    <source>
        <dbReference type="SAM" id="Phobius"/>
    </source>
</evidence>
<dbReference type="EMBL" id="CAJOBJ010001767">
    <property type="protein sequence ID" value="CAF3895412.1"/>
    <property type="molecule type" value="Genomic_DNA"/>
</dbReference>
<evidence type="ECO:0000313" key="7">
    <source>
        <dbReference type="EMBL" id="CAF3918872.1"/>
    </source>
</evidence>
<evidence type="ECO:0000313" key="3">
    <source>
        <dbReference type="EMBL" id="CAF0974510.1"/>
    </source>
</evidence>
<evidence type="ECO:0000313" key="8">
    <source>
        <dbReference type="Proteomes" id="UP000663834"/>
    </source>
</evidence>
<feature type="transmembrane region" description="Helical" evidence="2">
    <location>
        <begin position="45"/>
        <end position="67"/>
    </location>
</feature>
<comment type="caution">
    <text evidence="4">The sequence shown here is derived from an EMBL/GenBank/DDBJ whole genome shotgun (WGS) entry which is preliminary data.</text>
</comment>
<dbReference type="Proteomes" id="UP000663824">
    <property type="component" value="Unassembled WGS sequence"/>
</dbReference>
<feature type="transmembrane region" description="Helical" evidence="2">
    <location>
        <begin position="79"/>
        <end position="99"/>
    </location>
</feature>
<evidence type="ECO:0008006" key="9">
    <source>
        <dbReference type="Google" id="ProtNLM"/>
    </source>
</evidence>
<dbReference type="Proteomes" id="UP000681967">
    <property type="component" value="Unassembled WGS sequence"/>
</dbReference>
<dbReference type="EMBL" id="CAJOBH010002694">
    <property type="protein sequence ID" value="CAF3918872.1"/>
    <property type="molecule type" value="Genomic_DNA"/>
</dbReference>
<feature type="compositionally biased region" description="Pro residues" evidence="1">
    <location>
        <begin position="429"/>
        <end position="439"/>
    </location>
</feature>
<dbReference type="Proteomes" id="UP000681720">
    <property type="component" value="Unassembled WGS sequence"/>
</dbReference>
<name>A0A814ZNX1_9BILA</name>
<evidence type="ECO:0000313" key="5">
    <source>
        <dbReference type="EMBL" id="CAF2099217.1"/>
    </source>
</evidence>
<keyword evidence="2" id="KW-0812">Transmembrane</keyword>
<feature type="transmembrane region" description="Helical" evidence="2">
    <location>
        <begin position="106"/>
        <end position="125"/>
    </location>
</feature>
<feature type="transmembrane region" description="Helical" evidence="2">
    <location>
        <begin position="202"/>
        <end position="220"/>
    </location>
</feature>
<dbReference type="OrthoDB" id="10042902at2759"/>
<dbReference type="Proteomes" id="UP000663855">
    <property type="component" value="Unassembled WGS sequence"/>
</dbReference>
<reference evidence="4" key="1">
    <citation type="submission" date="2021-02" db="EMBL/GenBank/DDBJ databases">
        <authorList>
            <person name="Nowell W R."/>
        </authorList>
    </citation>
    <scope>NUCLEOTIDE SEQUENCE</scope>
</reference>
<evidence type="ECO:0000256" key="1">
    <source>
        <dbReference type="SAM" id="MobiDB-lite"/>
    </source>
</evidence>
<feature type="transmembrane region" description="Helical" evidence="2">
    <location>
        <begin position="171"/>
        <end position="190"/>
    </location>
</feature>
<dbReference type="EMBL" id="CAJNOV010000072">
    <property type="protein sequence ID" value="CAF0974510.1"/>
    <property type="molecule type" value="Genomic_DNA"/>
</dbReference>
<dbReference type="InterPro" id="IPR019169">
    <property type="entry name" value="Transmembrane_26"/>
</dbReference>
<dbReference type="PANTHER" id="PTHR22168">
    <property type="entry name" value="TMEM26 PROTEIN"/>
    <property type="match status" value="1"/>
</dbReference>
<dbReference type="EMBL" id="CAJNOW010000127">
    <property type="protein sequence ID" value="CAF1244847.1"/>
    <property type="molecule type" value="Genomic_DNA"/>
</dbReference>
<dbReference type="AlphaFoldDB" id="A0A814ZNX1"/>
<dbReference type="EMBL" id="CAJNRE010011182">
    <property type="protein sequence ID" value="CAF2099217.1"/>
    <property type="molecule type" value="Genomic_DNA"/>
</dbReference>
<gene>
    <name evidence="7" type="ORF">BYL167_LOCUS9389</name>
    <name evidence="3" type="ORF">CJN711_LOCUS1038</name>
    <name evidence="6" type="ORF">GIL414_LOCUS6269</name>
    <name evidence="4" type="ORF">KQP761_LOCUS1981</name>
    <name evidence="5" type="ORF">MBJ925_LOCUS21959</name>
</gene>
<feature type="transmembrane region" description="Helical" evidence="2">
    <location>
        <begin position="232"/>
        <end position="253"/>
    </location>
</feature>
<feature type="region of interest" description="Disordered" evidence="1">
    <location>
        <begin position="409"/>
        <end position="448"/>
    </location>
</feature>
<accession>A0A814ZNX1</accession>
<organism evidence="4 8">
    <name type="scientific">Rotaria magnacalcarata</name>
    <dbReference type="NCBI Taxonomy" id="392030"/>
    <lineage>
        <taxon>Eukaryota</taxon>
        <taxon>Metazoa</taxon>
        <taxon>Spiralia</taxon>
        <taxon>Gnathifera</taxon>
        <taxon>Rotifera</taxon>
        <taxon>Eurotatoria</taxon>
        <taxon>Bdelloidea</taxon>
        <taxon>Philodinida</taxon>
        <taxon>Philodinidae</taxon>
        <taxon>Rotaria</taxon>
    </lineage>
</organism>
<keyword evidence="2" id="KW-1133">Transmembrane helix</keyword>
<evidence type="ECO:0000313" key="4">
    <source>
        <dbReference type="EMBL" id="CAF1244847.1"/>
    </source>
</evidence>
<evidence type="ECO:0000313" key="6">
    <source>
        <dbReference type="EMBL" id="CAF3895412.1"/>
    </source>
</evidence>
<dbReference type="Pfam" id="PF09772">
    <property type="entry name" value="Tmem26"/>
    <property type="match status" value="1"/>
</dbReference>
<proteinExistence type="predicted"/>